<dbReference type="GeneID" id="87811478"/>
<organism evidence="2 3">
    <name type="scientific">Vanrija pseudolonga</name>
    <dbReference type="NCBI Taxonomy" id="143232"/>
    <lineage>
        <taxon>Eukaryota</taxon>
        <taxon>Fungi</taxon>
        <taxon>Dikarya</taxon>
        <taxon>Basidiomycota</taxon>
        <taxon>Agaricomycotina</taxon>
        <taxon>Tremellomycetes</taxon>
        <taxon>Trichosporonales</taxon>
        <taxon>Trichosporonaceae</taxon>
        <taxon>Vanrija</taxon>
    </lineage>
</organism>
<accession>A0AAF0YHL5</accession>
<protein>
    <submittedName>
        <fullName evidence="2">Uncharacterized protein</fullName>
    </submittedName>
</protein>
<gene>
    <name evidence="2" type="primary">rqh1</name>
    <name evidence="2" type="ORF">LOC62_06G008312</name>
</gene>
<dbReference type="RefSeq" id="XP_062630827.1">
    <property type="nucleotide sequence ID" value="XM_062774842.1"/>
</dbReference>
<dbReference type="EMBL" id="CP086719">
    <property type="protein sequence ID" value="WOO84801.1"/>
    <property type="molecule type" value="Genomic_DNA"/>
</dbReference>
<evidence type="ECO:0000313" key="2">
    <source>
        <dbReference type="EMBL" id="WOO84801.1"/>
    </source>
</evidence>
<keyword evidence="3" id="KW-1185">Reference proteome</keyword>
<feature type="compositionally biased region" description="Polar residues" evidence="1">
    <location>
        <begin position="89"/>
        <end position="111"/>
    </location>
</feature>
<proteinExistence type="predicted"/>
<name>A0AAF0YHL5_9TREE</name>
<sequence length="167" mass="18013">MAVTPREGSGPPPLPSNNLAEMRARMGVSSAKPTLLEIAASKPSFKLAKNGESSTSHPSLTLKRESFSEIPYGMSTSTGSPTRVGPARPSSQLFTPSSDSGRATPNQSGTRSYPPELDSYSLEKLNAMVMSNQEKKINLLEQQQNGGDDEDDDPQTTKLLLHVPRVW</sequence>
<reference evidence="2" key="1">
    <citation type="submission" date="2023-10" db="EMBL/GenBank/DDBJ databases">
        <authorList>
            <person name="Noh H."/>
        </authorList>
    </citation>
    <scope>NUCLEOTIDE SEQUENCE</scope>
    <source>
        <strain evidence="2">DUCC4014</strain>
    </source>
</reference>
<dbReference type="AlphaFoldDB" id="A0AAF0YHL5"/>
<feature type="region of interest" description="Disordered" evidence="1">
    <location>
        <begin position="43"/>
        <end position="117"/>
    </location>
</feature>
<feature type="region of interest" description="Disordered" evidence="1">
    <location>
        <begin position="138"/>
        <end position="158"/>
    </location>
</feature>
<evidence type="ECO:0000256" key="1">
    <source>
        <dbReference type="SAM" id="MobiDB-lite"/>
    </source>
</evidence>
<feature type="region of interest" description="Disordered" evidence="1">
    <location>
        <begin position="1"/>
        <end position="30"/>
    </location>
</feature>
<evidence type="ECO:0000313" key="3">
    <source>
        <dbReference type="Proteomes" id="UP000827549"/>
    </source>
</evidence>
<dbReference type="Proteomes" id="UP000827549">
    <property type="component" value="Chromosome 6"/>
</dbReference>